<gene>
    <name evidence="4" type="ORF">NADRNF5_1813</name>
</gene>
<keyword evidence="5" id="KW-1185">Reference proteome</keyword>
<dbReference type="Pfam" id="PF01590">
    <property type="entry name" value="GAF"/>
    <property type="match status" value="1"/>
</dbReference>
<dbReference type="PANTHER" id="PTHR43102">
    <property type="entry name" value="SLR1143 PROTEIN"/>
    <property type="match status" value="1"/>
</dbReference>
<dbReference type="PROSITE" id="PS50109">
    <property type="entry name" value="HIS_KIN"/>
    <property type="match status" value="1"/>
</dbReference>
<feature type="domain" description="Histidine kinase" evidence="3">
    <location>
        <begin position="213"/>
        <end position="413"/>
    </location>
</feature>
<dbReference type="Pfam" id="PF00512">
    <property type="entry name" value="HisKA"/>
    <property type="match status" value="1"/>
</dbReference>
<dbReference type="Gene3D" id="3.30.565.10">
    <property type="entry name" value="Histidine kinase-like ATPase, C-terminal domain"/>
    <property type="match status" value="1"/>
</dbReference>
<dbReference type="SUPFAM" id="SSF47384">
    <property type="entry name" value="Homodimeric domain of signal transducing histidine kinase"/>
    <property type="match status" value="1"/>
</dbReference>
<dbReference type="PRINTS" id="PR00344">
    <property type="entry name" value="BCTRLSENSOR"/>
</dbReference>
<protein>
    <submittedName>
        <fullName evidence="4">ATPase/histidine kinase/DNA gyrase B/HSP90 domain protein</fullName>
    </submittedName>
</protein>
<organism evidence="4 5">
    <name type="scientific">Nitrosopumilus adriaticus</name>
    <dbReference type="NCBI Taxonomy" id="1580092"/>
    <lineage>
        <taxon>Archaea</taxon>
        <taxon>Nitrososphaerota</taxon>
        <taxon>Nitrososphaeria</taxon>
        <taxon>Nitrosopumilales</taxon>
        <taxon>Nitrosopumilaceae</taxon>
        <taxon>Nitrosopumilus</taxon>
    </lineage>
</organism>
<dbReference type="GeneID" id="25407608"/>
<reference evidence="5" key="1">
    <citation type="submission" date="2015-03" db="EMBL/GenBank/DDBJ databases">
        <title>Characterization of two novel Thaumarchaeota isolated from the Northern Adriatic Sea.</title>
        <authorList>
            <person name="Bayer B."/>
            <person name="Vojvoda J."/>
            <person name="Offre P."/>
            <person name="Srivastava A."/>
            <person name="Elisabeth N."/>
            <person name="Garcia J.A.L."/>
            <person name="Schleper C."/>
            <person name="Herndl G.J."/>
        </authorList>
    </citation>
    <scope>NUCLEOTIDE SEQUENCE [LARGE SCALE GENOMIC DNA]</scope>
    <source>
        <strain evidence="5">NF5</strain>
    </source>
</reference>
<dbReference type="InterPro" id="IPR004358">
    <property type="entry name" value="Sig_transdc_His_kin-like_C"/>
</dbReference>
<dbReference type="SUPFAM" id="SSF55781">
    <property type="entry name" value="GAF domain-like"/>
    <property type="match status" value="1"/>
</dbReference>
<dbReference type="OrthoDB" id="8127at2157"/>
<dbReference type="SUPFAM" id="SSF55874">
    <property type="entry name" value="ATPase domain of HSP90 chaperone/DNA topoisomerase II/histidine kinase"/>
    <property type="match status" value="1"/>
</dbReference>
<dbReference type="SMART" id="SM00387">
    <property type="entry name" value="HATPase_c"/>
    <property type="match status" value="1"/>
</dbReference>
<dbReference type="Gene3D" id="3.30.450.40">
    <property type="match status" value="1"/>
</dbReference>
<dbReference type="GO" id="GO:0000155">
    <property type="term" value="F:phosphorelay sensor kinase activity"/>
    <property type="evidence" value="ECO:0007669"/>
    <property type="project" value="InterPro"/>
</dbReference>
<dbReference type="InterPro" id="IPR029016">
    <property type="entry name" value="GAF-like_dom_sf"/>
</dbReference>
<dbReference type="SMART" id="SM00388">
    <property type="entry name" value="HisKA"/>
    <property type="match status" value="1"/>
</dbReference>
<keyword evidence="4" id="KW-0808">Transferase</keyword>
<dbReference type="InterPro" id="IPR036097">
    <property type="entry name" value="HisK_dim/P_sf"/>
</dbReference>
<dbReference type="KEGG" id="nin:NADRNF5_1813"/>
<reference evidence="4 5" key="2">
    <citation type="journal article" date="2016" name="ISME J.">
        <title>Physiological and genomic characterization of two novel marine thaumarchaeal strains indicates niche differentiation.</title>
        <authorList>
            <person name="Bayer B."/>
            <person name="Vojvoda J."/>
            <person name="Offre P."/>
            <person name="Alves R.J."/>
            <person name="Elisabeth N.H."/>
            <person name="Garcia J.A."/>
            <person name="Volland J.M."/>
            <person name="Srivastava A."/>
            <person name="Schleper C."/>
            <person name="Herndl G.J."/>
        </authorList>
    </citation>
    <scope>NUCLEOTIDE SEQUENCE [LARGE SCALE GENOMIC DNA]</scope>
    <source>
        <strain evidence="4 5">NF5</strain>
    </source>
</reference>
<dbReference type="InterPro" id="IPR005467">
    <property type="entry name" value="His_kinase_dom"/>
</dbReference>
<dbReference type="SMART" id="SM00065">
    <property type="entry name" value="GAF"/>
    <property type="match status" value="1"/>
</dbReference>
<dbReference type="InterPro" id="IPR036890">
    <property type="entry name" value="HATPase_C_sf"/>
</dbReference>
<dbReference type="PANTHER" id="PTHR43102:SF2">
    <property type="entry name" value="GAF DOMAIN-CONTAINING PROTEIN"/>
    <property type="match status" value="1"/>
</dbReference>
<sequence length="413" mass="46637">MEVEHSLEEKNRIQALHELEILDTPPEERFDRITKIAQIMFDVPIALVSLVDSNRQWFKSCAGLSARETPRSMSFCSHAILNEDIMTIEDATTDNRFSDNPLVTGDPFIRFYAGKPIRGQDNRMLGTLCIIDKKPRVFSKADKSVLTDLANWVENEFKTSILTKSLKNTTENLVKVQQELLDQNKNLELKIKEKTNQILKQDRVTTVASMSSRLAHDLRNPLQVIQISSELLRQELEKHMDENMKKRCGNLQSSILEINRIIEDVLEFVKTSQLNQETNSSKNLLENCISNIVIPENIAISLPENDVQIFGDARKIQAVFSNLIINGIQAINGSGEILIRISEYPEKTSITFEDSGPGIPDEVMPKIFEYLYTTKQDGTGLGLGICKSIIEQHGGKISVSNNPTAFTIELPKH</sequence>
<keyword evidence="2" id="KW-0175">Coiled coil</keyword>
<dbReference type="Pfam" id="PF02518">
    <property type="entry name" value="HATPase_c"/>
    <property type="match status" value="1"/>
</dbReference>
<dbReference type="InterPro" id="IPR003594">
    <property type="entry name" value="HATPase_dom"/>
</dbReference>
<dbReference type="CDD" id="cd00082">
    <property type="entry name" value="HisKA"/>
    <property type="match status" value="1"/>
</dbReference>
<accession>A0A0D5C459</accession>
<keyword evidence="4" id="KW-0418">Kinase</keyword>
<dbReference type="InterPro" id="IPR003661">
    <property type="entry name" value="HisK_dim/P_dom"/>
</dbReference>
<dbReference type="HOGENOM" id="CLU_000445_114_44_2"/>
<keyword evidence="1" id="KW-0597">Phosphoprotein</keyword>
<evidence type="ECO:0000256" key="1">
    <source>
        <dbReference type="ARBA" id="ARBA00022553"/>
    </source>
</evidence>
<evidence type="ECO:0000313" key="4">
    <source>
        <dbReference type="EMBL" id="AJW71491.1"/>
    </source>
</evidence>
<dbReference type="RefSeq" id="WP_052661915.1">
    <property type="nucleotide sequence ID" value="NZ_CP011070.1"/>
</dbReference>
<dbReference type="InterPro" id="IPR003018">
    <property type="entry name" value="GAF"/>
</dbReference>
<dbReference type="Gene3D" id="1.10.287.130">
    <property type="match status" value="1"/>
</dbReference>
<dbReference type="AlphaFoldDB" id="A0A0D5C459"/>
<feature type="coiled-coil region" evidence="2">
    <location>
        <begin position="166"/>
        <end position="204"/>
    </location>
</feature>
<dbReference type="EMBL" id="CP011070">
    <property type="protein sequence ID" value="AJW71491.1"/>
    <property type="molecule type" value="Genomic_DNA"/>
</dbReference>
<evidence type="ECO:0000259" key="3">
    <source>
        <dbReference type="PROSITE" id="PS50109"/>
    </source>
</evidence>
<dbReference type="STRING" id="1580092.NADRNF5_1813"/>
<evidence type="ECO:0000313" key="5">
    <source>
        <dbReference type="Proteomes" id="UP000032408"/>
    </source>
</evidence>
<dbReference type="Proteomes" id="UP000032408">
    <property type="component" value="Chromosome"/>
</dbReference>
<proteinExistence type="predicted"/>
<name>A0A0D5C459_9ARCH</name>
<evidence type="ECO:0000256" key="2">
    <source>
        <dbReference type="SAM" id="Coils"/>
    </source>
</evidence>